<dbReference type="AlphaFoldDB" id="A0A146M966"/>
<feature type="non-terminal residue" evidence="1">
    <location>
        <position position="1"/>
    </location>
</feature>
<dbReference type="EMBL" id="GDHC01002336">
    <property type="protein sequence ID" value="JAQ16293.1"/>
    <property type="molecule type" value="Transcribed_RNA"/>
</dbReference>
<evidence type="ECO:0000313" key="1">
    <source>
        <dbReference type="EMBL" id="JAQ16293.1"/>
    </source>
</evidence>
<accession>A0A146M966</accession>
<sequence>VVVVVVVATLEAMPYLTAPLIQFAGCTVEPCVALGHSAHVIPARPLRTLTADHKVSTKVSKACVLPDLTTWCVLRPTSPAQQHDHDDGHIRARPSACLATSVPRLPSQMPRQRSVVL</sequence>
<name>A0A146M966_LYGHE</name>
<protein>
    <submittedName>
        <fullName evidence="1">Uncharacterized protein</fullName>
    </submittedName>
</protein>
<reference evidence="1" key="1">
    <citation type="journal article" date="2016" name="Gigascience">
        <title>De novo construction of an expanded transcriptome assembly for the western tarnished plant bug, Lygus hesperus.</title>
        <authorList>
            <person name="Tassone E.E."/>
            <person name="Geib S.M."/>
            <person name="Hall B."/>
            <person name="Fabrick J.A."/>
            <person name="Brent C.S."/>
            <person name="Hull J.J."/>
        </authorList>
    </citation>
    <scope>NUCLEOTIDE SEQUENCE</scope>
</reference>
<proteinExistence type="predicted"/>
<gene>
    <name evidence="1" type="ORF">g.21535</name>
</gene>
<organism evidence="1">
    <name type="scientific">Lygus hesperus</name>
    <name type="common">Western plant bug</name>
    <dbReference type="NCBI Taxonomy" id="30085"/>
    <lineage>
        <taxon>Eukaryota</taxon>
        <taxon>Metazoa</taxon>
        <taxon>Ecdysozoa</taxon>
        <taxon>Arthropoda</taxon>
        <taxon>Hexapoda</taxon>
        <taxon>Insecta</taxon>
        <taxon>Pterygota</taxon>
        <taxon>Neoptera</taxon>
        <taxon>Paraneoptera</taxon>
        <taxon>Hemiptera</taxon>
        <taxon>Heteroptera</taxon>
        <taxon>Panheteroptera</taxon>
        <taxon>Cimicomorpha</taxon>
        <taxon>Miridae</taxon>
        <taxon>Mirini</taxon>
        <taxon>Lygus</taxon>
    </lineage>
</organism>